<dbReference type="Proteomes" id="UP000756921">
    <property type="component" value="Unassembled WGS sequence"/>
</dbReference>
<sequence>MLSVGGAVWARWHLPCARVRPCTLTSKNNAGCAEFRPSAISPSATLTNTCSHQQDRQKLITNSYLQSPAANCPRHPLVDFAAFKLADLPSTRPDNTTYSPSPNSHLSPPTSRTSRLLDPILSQGIGI</sequence>
<feature type="region of interest" description="Disordered" evidence="1">
    <location>
        <begin position="91"/>
        <end position="115"/>
    </location>
</feature>
<dbReference type="OrthoDB" id="10552030at2759"/>
<keyword evidence="3" id="KW-1185">Reference proteome</keyword>
<reference evidence="2" key="1">
    <citation type="journal article" date="2020" name="Mol. Plant Microbe Interact.">
        <title>Genome Sequence of the Biocontrol Agent Coniothyrium minitans strain Conio (IMI 134523).</title>
        <authorList>
            <person name="Patel D."/>
            <person name="Shittu T.A."/>
            <person name="Baroncelli R."/>
            <person name="Muthumeenakshi S."/>
            <person name="Osborne T.H."/>
            <person name="Janganan T.K."/>
            <person name="Sreenivasaprasad S."/>
        </authorList>
    </citation>
    <scope>NUCLEOTIDE SEQUENCE</scope>
    <source>
        <strain evidence="2">Conio</strain>
    </source>
</reference>
<evidence type="ECO:0000313" key="2">
    <source>
        <dbReference type="EMBL" id="KAF9737084.1"/>
    </source>
</evidence>
<proteinExistence type="predicted"/>
<protein>
    <submittedName>
        <fullName evidence="2">Uncharacterized protein</fullName>
    </submittedName>
</protein>
<name>A0A9P6GKI0_9PLEO</name>
<comment type="caution">
    <text evidence="2">The sequence shown here is derived from an EMBL/GenBank/DDBJ whole genome shotgun (WGS) entry which is preliminary data.</text>
</comment>
<dbReference type="AlphaFoldDB" id="A0A9P6GKI0"/>
<organism evidence="2 3">
    <name type="scientific">Paraphaeosphaeria minitans</name>
    <dbReference type="NCBI Taxonomy" id="565426"/>
    <lineage>
        <taxon>Eukaryota</taxon>
        <taxon>Fungi</taxon>
        <taxon>Dikarya</taxon>
        <taxon>Ascomycota</taxon>
        <taxon>Pezizomycotina</taxon>
        <taxon>Dothideomycetes</taxon>
        <taxon>Pleosporomycetidae</taxon>
        <taxon>Pleosporales</taxon>
        <taxon>Massarineae</taxon>
        <taxon>Didymosphaeriaceae</taxon>
        <taxon>Paraphaeosphaeria</taxon>
    </lineage>
</organism>
<evidence type="ECO:0000313" key="3">
    <source>
        <dbReference type="Proteomes" id="UP000756921"/>
    </source>
</evidence>
<accession>A0A9P6GKI0</accession>
<dbReference type="EMBL" id="WJXW01000004">
    <property type="protein sequence ID" value="KAF9737084.1"/>
    <property type="molecule type" value="Genomic_DNA"/>
</dbReference>
<feature type="compositionally biased region" description="Polar residues" evidence="1">
    <location>
        <begin position="92"/>
        <end position="114"/>
    </location>
</feature>
<evidence type="ECO:0000256" key="1">
    <source>
        <dbReference type="SAM" id="MobiDB-lite"/>
    </source>
</evidence>
<gene>
    <name evidence="2" type="ORF">PMIN01_04863</name>
</gene>